<dbReference type="Proteomes" id="UP000178911">
    <property type="component" value="Unassembled WGS sequence"/>
</dbReference>
<accession>A0A1F8GE16</accession>
<reference evidence="1 2" key="1">
    <citation type="journal article" date="2016" name="Nat. Commun.">
        <title>Thousands of microbial genomes shed light on interconnected biogeochemical processes in an aquifer system.</title>
        <authorList>
            <person name="Anantharaman K."/>
            <person name="Brown C.T."/>
            <person name="Hug L.A."/>
            <person name="Sharon I."/>
            <person name="Castelle C.J."/>
            <person name="Probst A.J."/>
            <person name="Thomas B.C."/>
            <person name="Singh A."/>
            <person name="Wilkins M.J."/>
            <person name="Karaoz U."/>
            <person name="Brodie E.L."/>
            <person name="Williams K.H."/>
            <person name="Hubbard S.S."/>
            <person name="Banfield J.F."/>
        </authorList>
    </citation>
    <scope>NUCLEOTIDE SEQUENCE [LARGE SCALE GENOMIC DNA]</scope>
</reference>
<sequence length="222" mass="25469">MKIKRDLQIRAVALRKSGHSLSEISDQLNVAKSSASLWVRNVKLSDKALQRILICKQKGVQKGGDARKMESRLAKNKIYKEAEAEIADLKTSKGINRLVLVMIYWCEGGKDDSSVSFTNSDPDLTRSFLDLLEKSFGADRRKIGARLHLHEYHDPKIQLAWWSKKLALNEDQFKKFYLKPNTGKRKRDNYPGCVNIRYYNSFLARKLLYLAMVYLNKNGGIS</sequence>
<comment type="caution">
    <text evidence="1">The sequence shown here is derived from an EMBL/GenBank/DDBJ whole genome shotgun (WGS) entry which is preliminary data.</text>
</comment>
<protein>
    <submittedName>
        <fullName evidence="1">Uncharacterized protein</fullName>
    </submittedName>
</protein>
<dbReference type="EMBL" id="MGKJ01000018">
    <property type="protein sequence ID" value="OGN23563.1"/>
    <property type="molecule type" value="Genomic_DNA"/>
</dbReference>
<gene>
    <name evidence="1" type="ORF">A3A13_03225</name>
</gene>
<dbReference type="STRING" id="1802695.A3A13_03225"/>
<proteinExistence type="predicted"/>
<organism evidence="1 2">
    <name type="scientific">Candidatus Yanofskybacteria bacterium RIFCSPLOWO2_01_FULL_43_22</name>
    <dbReference type="NCBI Taxonomy" id="1802695"/>
    <lineage>
        <taxon>Bacteria</taxon>
        <taxon>Candidatus Yanofskyibacteriota</taxon>
    </lineage>
</organism>
<evidence type="ECO:0000313" key="1">
    <source>
        <dbReference type="EMBL" id="OGN23563.1"/>
    </source>
</evidence>
<dbReference type="AlphaFoldDB" id="A0A1F8GE16"/>
<evidence type="ECO:0000313" key="2">
    <source>
        <dbReference type="Proteomes" id="UP000178911"/>
    </source>
</evidence>
<name>A0A1F8GE16_9BACT</name>